<dbReference type="InterPro" id="IPR052922">
    <property type="entry name" value="Cytidylate_Kinase-2"/>
</dbReference>
<dbReference type="EMBL" id="FUWZ01000003">
    <property type="protein sequence ID" value="SKA30957.1"/>
    <property type="molecule type" value="Genomic_DNA"/>
</dbReference>
<reference evidence="2" key="1">
    <citation type="submission" date="2017-02" db="EMBL/GenBank/DDBJ databases">
        <authorList>
            <person name="Varghese N."/>
            <person name="Submissions S."/>
        </authorList>
    </citation>
    <scope>NUCLEOTIDE SEQUENCE [LARGE SCALE GENOMIC DNA]</scope>
    <source>
        <strain evidence="2">DSM 22224</strain>
    </source>
</reference>
<sequence length="201" mass="22973">MLYPIVTPKAISTNMKIIIFGASGAGASTLAKTFARENGYEQLDADHYYWLKTERPYETKCDPAERNKLFLEALHQHDKVVVAGSVFNWDPAIPALFDLAVFLWLPPDIRMQRLILREKQRYGSLLESDPWLKKESAAFIAWASRYDEPGFTGRSLTLHKKQIAQLKIPVLEINGDFPLAERLQRVQEKIAAIKYQPAARQ</sequence>
<gene>
    <name evidence="1" type="ORF">SAMN04488128_103383</name>
</gene>
<keyword evidence="1" id="KW-0808">Transferase</keyword>
<dbReference type="Gene3D" id="3.40.50.300">
    <property type="entry name" value="P-loop containing nucleotide triphosphate hydrolases"/>
    <property type="match status" value="1"/>
</dbReference>
<name>A0A1T4SRZ6_9BACT</name>
<dbReference type="PANTHER" id="PTHR37816:SF2">
    <property type="entry name" value="DNA TOPOLOGY MODULATION PROTEIN FLAR-RELATED PROTEIN"/>
    <property type="match status" value="1"/>
</dbReference>
<keyword evidence="1" id="KW-0418">Kinase</keyword>
<organism evidence="1 2">
    <name type="scientific">Chitinophaga eiseniae</name>
    <dbReference type="NCBI Taxonomy" id="634771"/>
    <lineage>
        <taxon>Bacteria</taxon>
        <taxon>Pseudomonadati</taxon>
        <taxon>Bacteroidota</taxon>
        <taxon>Chitinophagia</taxon>
        <taxon>Chitinophagales</taxon>
        <taxon>Chitinophagaceae</taxon>
        <taxon>Chitinophaga</taxon>
    </lineage>
</organism>
<evidence type="ECO:0000313" key="1">
    <source>
        <dbReference type="EMBL" id="SKA30957.1"/>
    </source>
</evidence>
<dbReference type="PANTHER" id="PTHR37816">
    <property type="entry name" value="YALI0E33011P"/>
    <property type="match status" value="1"/>
</dbReference>
<keyword evidence="2" id="KW-1185">Reference proteome</keyword>
<accession>A0A1T4SRZ6</accession>
<dbReference type="InterPro" id="IPR027417">
    <property type="entry name" value="P-loop_NTPase"/>
</dbReference>
<proteinExistence type="predicted"/>
<protein>
    <submittedName>
        <fullName evidence="1">Adenylate kinase</fullName>
    </submittedName>
</protein>
<evidence type="ECO:0000313" key="2">
    <source>
        <dbReference type="Proteomes" id="UP000190367"/>
    </source>
</evidence>
<dbReference type="AlphaFoldDB" id="A0A1T4SRZ6"/>
<dbReference type="Proteomes" id="UP000190367">
    <property type="component" value="Unassembled WGS sequence"/>
</dbReference>
<dbReference type="STRING" id="634771.SAMN04488128_103383"/>
<dbReference type="GO" id="GO:0016301">
    <property type="term" value="F:kinase activity"/>
    <property type="evidence" value="ECO:0007669"/>
    <property type="project" value="UniProtKB-KW"/>
</dbReference>
<dbReference type="SUPFAM" id="SSF52540">
    <property type="entry name" value="P-loop containing nucleoside triphosphate hydrolases"/>
    <property type="match status" value="1"/>
</dbReference>